<reference evidence="1" key="1">
    <citation type="submission" date="2020-10" db="EMBL/GenBank/DDBJ databases">
        <title>Microbiome of the Black Sea water column analyzed by genome centric metagenomics.</title>
        <authorList>
            <person name="Cabello-Yeves P.J."/>
            <person name="Callieri C."/>
            <person name="Picazo A."/>
            <person name="Mehrshad M."/>
            <person name="Haro-Moreno J.M."/>
            <person name="Roda-Garcia J."/>
            <person name="Dzembekova N."/>
            <person name="Slabakova V."/>
            <person name="Slabakova N."/>
            <person name="Moncheva S."/>
            <person name="Rodriguez-Valera F."/>
        </authorList>
    </citation>
    <scope>NUCLEOTIDE SEQUENCE</scope>
    <source>
        <strain evidence="1">BS307-5m-G49</strain>
    </source>
</reference>
<dbReference type="SUPFAM" id="SSF53474">
    <property type="entry name" value="alpha/beta-Hydrolases"/>
    <property type="match status" value="1"/>
</dbReference>
<dbReference type="Gene3D" id="3.40.50.1820">
    <property type="entry name" value="alpha/beta hydrolase"/>
    <property type="match status" value="1"/>
</dbReference>
<evidence type="ECO:0000313" key="2">
    <source>
        <dbReference type="Proteomes" id="UP000744438"/>
    </source>
</evidence>
<sequence length="187" mass="21356">MKIIYLHGFNSSAESKKSKILDSYLKEEKLINLESPNLNSSPSRAVSQIEKIIKESSSRVCVLGSSLGGLYATFIADKYDLKSVTINPVVRNHISGMKDIVGSHKNFHTDEEYEFTTKDYLDLQKLGLKELKKPLNHLCFIKMSDEVLDHNKTLAYFSKSYVLSEKGGNHSYDDFFEKIPLILDYMY</sequence>
<evidence type="ECO:0000313" key="1">
    <source>
        <dbReference type="EMBL" id="MBL6811556.1"/>
    </source>
</evidence>
<comment type="caution">
    <text evidence="1">The sequence shown here is derived from an EMBL/GenBank/DDBJ whole genome shotgun (WGS) entry which is preliminary data.</text>
</comment>
<gene>
    <name evidence="1" type="ORF">ISQ63_01575</name>
</gene>
<dbReference type="InterPro" id="IPR029058">
    <property type="entry name" value="AB_hydrolase_fold"/>
</dbReference>
<dbReference type="Pfam" id="PF05728">
    <property type="entry name" value="UPF0227"/>
    <property type="match status" value="1"/>
</dbReference>
<name>A0A937I707_9GAMM</name>
<dbReference type="InterPro" id="IPR008886">
    <property type="entry name" value="UPF0227/Esterase_YqiA"/>
</dbReference>
<organism evidence="1 2">
    <name type="scientific">SAR86 cluster bacterium</name>
    <dbReference type="NCBI Taxonomy" id="2030880"/>
    <lineage>
        <taxon>Bacteria</taxon>
        <taxon>Pseudomonadati</taxon>
        <taxon>Pseudomonadota</taxon>
        <taxon>Gammaproteobacteria</taxon>
        <taxon>SAR86 cluster</taxon>
    </lineage>
</organism>
<proteinExistence type="predicted"/>
<dbReference type="PANTHER" id="PTHR35602:SF3">
    <property type="entry name" value="ESTERASE YQIA"/>
    <property type="match status" value="1"/>
</dbReference>
<dbReference type="PANTHER" id="PTHR35602">
    <property type="entry name" value="ESTERASE YQIA-RELATED"/>
    <property type="match status" value="1"/>
</dbReference>
<accession>A0A937I707</accession>
<dbReference type="Proteomes" id="UP000744438">
    <property type="component" value="Unassembled WGS sequence"/>
</dbReference>
<protein>
    <recommendedName>
        <fullName evidence="3">Esterase</fullName>
    </recommendedName>
</protein>
<dbReference type="AlphaFoldDB" id="A0A937I707"/>
<dbReference type="EMBL" id="JADHQC010000004">
    <property type="protein sequence ID" value="MBL6811556.1"/>
    <property type="molecule type" value="Genomic_DNA"/>
</dbReference>
<evidence type="ECO:0008006" key="3">
    <source>
        <dbReference type="Google" id="ProtNLM"/>
    </source>
</evidence>